<gene>
    <name evidence="3" type="primary">pyrB_1</name>
    <name evidence="3" type="ORF">GCM10023116_33840</name>
</gene>
<evidence type="ECO:0000256" key="1">
    <source>
        <dbReference type="ARBA" id="ARBA00022679"/>
    </source>
</evidence>
<dbReference type="InterPro" id="IPR006132">
    <property type="entry name" value="Asp/Orn_carbamoyltranf_P-bd"/>
</dbReference>
<dbReference type="Pfam" id="PF02729">
    <property type="entry name" value="OTCace_N"/>
    <property type="match status" value="1"/>
</dbReference>
<dbReference type="PRINTS" id="PR00101">
    <property type="entry name" value="ATCASE"/>
</dbReference>
<dbReference type="InterPro" id="IPR006130">
    <property type="entry name" value="Asp/Orn_carbamoylTrfase"/>
</dbReference>
<dbReference type="Proteomes" id="UP001500604">
    <property type="component" value="Unassembled WGS sequence"/>
</dbReference>
<name>A0ABP8V5C9_9GAMM</name>
<dbReference type="RefSeq" id="WP_211830417.1">
    <property type="nucleotide sequence ID" value="NZ_BAABFL010000437.1"/>
</dbReference>
<protein>
    <submittedName>
        <fullName evidence="3">Aspartate carbamoyltransferase</fullName>
    </submittedName>
</protein>
<keyword evidence="4" id="KW-1185">Reference proteome</keyword>
<proteinExistence type="predicted"/>
<sequence length="343" mass="38445">MAITADFKARDIRDHLDATGMKGRNITFLDDFSREQITHLFKAAEMLEPFMRTGLNLLEGKALYTLFFQPSTRTRCSHEDAMIRLGGKVITEADPMHNSSAAKNESLYDSLRVTSKYADVIVMRHPDDGEVLPTLERLGSDSSPIISGGYGHVTHPTQGLLDSYTCYRAFDGNFDDMTVVISSPDLSRARSGQSFALALANMGAKIVYTGTSELRTPEVIRRKLNAMGARWEEHVDLDRKQHEELFADVKADLVYLPGCSVKKDDPNREDFMRKLNNHYISLEMLENVKRKTGKTVGIHHSLPRNPGEFDDVIDQTAHEVYFKAIEFSVAVRMALLASVVGVN</sequence>
<reference evidence="4" key="1">
    <citation type="journal article" date="2019" name="Int. J. Syst. Evol. Microbiol.">
        <title>The Global Catalogue of Microorganisms (GCM) 10K type strain sequencing project: providing services to taxonomists for standard genome sequencing and annotation.</title>
        <authorList>
            <consortium name="The Broad Institute Genomics Platform"/>
            <consortium name="The Broad Institute Genome Sequencing Center for Infectious Disease"/>
            <person name="Wu L."/>
            <person name="Ma J."/>
        </authorList>
    </citation>
    <scope>NUCLEOTIDE SEQUENCE [LARGE SCALE GENOMIC DNA]</scope>
    <source>
        <strain evidence="4">JCM 17805</strain>
    </source>
</reference>
<feature type="domain" description="Aspartate/ornithine carbamoyltransferase carbamoyl-P binding" evidence="2">
    <location>
        <begin position="24"/>
        <end position="167"/>
    </location>
</feature>
<evidence type="ECO:0000313" key="4">
    <source>
        <dbReference type="Proteomes" id="UP001500604"/>
    </source>
</evidence>
<dbReference type="InterPro" id="IPR036901">
    <property type="entry name" value="Asp/Orn_carbamoylTrfase_sf"/>
</dbReference>
<dbReference type="SUPFAM" id="SSF53671">
    <property type="entry name" value="Aspartate/ornithine carbamoyltransferase"/>
    <property type="match status" value="1"/>
</dbReference>
<dbReference type="PANTHER" id="PTHR45753">
    <property type="entry name" value="ORNITHINE CARBAMOYLTRANSFERASE, MITOCHONDRIAL"/>
    <property type="match status" value="1"/>
</dbReference>
<keyword evidence="1" id="KW-0808">Transferase</keyword>
<comment type="caution">
    <text evidence="3">The sequence shown here is derived from an EMBL/GenBank/DDBJ whole genome shotgun (WGS) entry which is preliminary data.</text>
</comment>
<dbReference type="Gene3D" id="3.40.50.1370">
    <property type="entry name" value="Aspartate/ornithine carbamoyltransferase"/>
    <property type="match status" value="2"/>
</dbReference>
<evidence type="ECO:0000259" key="2">
    <source>
        <dbReference type="Pfam" id="PF02729"/>
    </source>
</evidence>
<dbReference type="PRINTS" id="PR00100">
    <property type="entry name" value="AOTCASE"/>
</dbReference>
<dbReference type="PANTHER" id="PTHR45753:SF6">
    <property type="entry name" value="ASPARTATE CARBAMOYLTRANSFERASE"/>
    <property type="match status" value="1"/>
</dbReference>
<accession>A0ABP8V5C9</accession>
<organism evidence="3 4">
    <name type="scientific">Kistimonas scapharcae</name>
    <dbReference type="NCBI Taxonomy" id="1036133"/>
    <lineage>
        <taxon>Bacteria</taxon>
        <taxon>Pseudomonadati</taxon>
        <taxon>Pseudomonadota</taxon>
        <taxon>Gammaproteobacteria</taxon>
        <taxon>Oceanospirillales</taxon>
        <taxon>Endozoicomonadaceae</taxon>
        <taxon>Kistimonas</taxon>
    </lineage>
</organism>
<dbReference type="EMBL" id="BAABFL010000437">
    <property type="protein sequence ID" value="GAA4651101.1"/>
    <property type="molecule type" value="Genomic_DNA"/>
</dbReference>
<evidence type="ECO:0000313" key="3">
    <source>
        <dbReference type="EMBL" id="GAA4651101.1"/>
    </source>
</evidence>